<reference evidence="8 9" key="1">
    <citation type="submission" date="2018-06" db="EMBL/GenBank/DDBJ databases">
        <title>Spongiibacterium sp. HME9304 Genome sequencing and assembly.</title>
        <authorList>
            <person name="Kang H."/>
            <person name="Kim H."/>
            <person name="Joh K."/>
        </authorList>
    </citation>
    <scope>NUCLEOTIDE SEQUENCE [LARGE SCALE GENOMIC DNA]</scope>
    <source>
        <strain evidence="8 9">HME9304</strain>
    </source>
</reference>
<protein>
    <recommendedName>
        <fullName evidence="7">TM2 domain-containing protein</fullName>
    </recommendedName>
</protein>
<dbReference type="AlphaFoldDB" id="A0A2Z4LSL8"/>
<gene>
    <name evidence="8" type="ORF">HME9304_01900</name>
</gene>
<evidence type="ECO:0000259" key="7">
    <source>
        <dbReference type="Pfam" id="PF05154"/>
    </source>
</evidence>
<comment type="subcellular location">
    <subcellularLocation>
        <location evidence="1">Membrane</location>
        <topology evidence="1">Multi-pass membrane protein</topology>
    </subcellularLocation>
</comment>
<evidence type="ECO:0000256" key="3">
    <source>
        <dbReference type="ARBA" id="ARBA00022989"/>
    </source>
</evidence>
<dbReference type="GO" id="GO:0016020">
    <property type="term" value="C:membrane"/>
    <property type="evidence" value="ECO:0007669"/>
    <property type="project" value="UniProtKB-SubCell"/>
</dbReference>
<dbReference type="Proteomes" id="UP000248536">
    <property type="component" value="Chromosome"/>
</dbReference>
<evidence type="ECO:0000256" key="2">
    <source>
        <dbReference type="ARBA" id="ARBA00022692"/>
    </source>
</evidence>
<organism evidence="8 9">
    <name type="scientific">Flagellimonas maritima</name>
    <dbReference type="NCBI Taxonomy" id="1383885"/>
    <lineage>
        <taxon>Bacteria</taxon>
        <taxon>Pseudomonadati</taxon>
        <taxon>Bacteroidota</taxon>
        <taxon>Flavobacteriia</taxon>
        <taxon>Flavobacteriales</taxon>
        <taxon>Flavobacteriaceae</taxon>
        <taxon>Flagellimonas</taxon>
    </lineage>
</organism>
<proteinExistence type="predicted"/>
<evidence type="ECO:0000256" key="1">
    <source>
        <dbReference type="ARBA" id="ARBA00004141"/>
    </source>
</evidence>
<dbReference type="EMBL" id="CP030104">
    <property type="protein sequence ID" value="AWX44895.1"/>
    <property type="molecule type" value="Genomic_DNA"/>
</dbReference>
<dbReference type="InterPro" id="IPR007829">
    <property type="entry name" value="TM2"/>
</dbReference>
<feature type="region of interest" description="Disordered" evidence="5">
    <location>
        <begin position="1"/>
        <end position="33"/>
    </location>
</feature>
<feature type="compositionally biased region" description="Basic and acidic residues" evidence="5">
    <location>
        <begin position="7"/>
        <end position="33"/>
    </location>
</feature>
<evidence type="ECO:0000256" key="6">
    <source>
        <dbReference type="SAM" id="Phobius"/>
    </source>
</evidence>
<sequence>MSEENKDDNKAKDGFEGAKDSTNDFKEEAKKTANEFSDGVNDTLNAENKKMLAGILAIILGSLGVHKFILGYQKEGLIMIAVTLVLGIFTCGIGASAMGLVGLIEGIIYLTKSDEEFYNTYQVGKKPWF</sequence>
<feature type="transmembrane region" description="Helical" evidence="6">
    <location>
        <begin position="51"/>
        <end position="70"/>
    </location>
</feature>
<name>A0A2Z4LSL8_9FLAO</name>
<feature type="domain" description="TM2" evidence="7">
    <location>
        <begin position="47"/>
        <end position="90"/>
    </location>
</feature>
<evidence type="ECO:0000313" key="9">
    <source>
        <dbReference type="Proteomes" id="UP000248536"/>
    </source>
</evidence>
<accession>A0A2Z4LSL8</accession>
<dbReference type="KEGG" id="spon:HME9304_01900"/>
<evidence type="ECO:0000256" key="4">
    <source>
        <dbReference type="ARBA" id="ARBA00023136"/>
    </source>
</evidence>
<keyword evidence="9" id="KW-1185">Reference proteome</keyword>
<evidence type="ECO:0000256" key="5">
    <source>
        <dbReference type="SAM" id="MobiDB-lite"/>
    </source>
</evidence>
<keyword evidence="3 6" id="KW-1133">Transmembrane helix</keyword>
<keyword evidence="2 6" id="KW-0812">Transmembrane</keyword>
<keyword evidence="4 6" id="KW-0472">Membrane</keyword>
<evidence type="ECO:0000313" key="8">
    <source>
        <dbReference type="EMBL" id="AWX44895.1"/>
    </source>
</evidence>
<dbReference type="Pfam" id="PF05154">
    <property type="entry name" value="TM2"/>
    <property type="match status" value="1"/>
</dbReference>
<dbReference type="OrthoDB" id="9816361at2"/>
<feature type="transmembrane region" description="Helical" evidence="6">
    <location>
        <begin position="77"/>
        <end position="110"/>
    </location>
</feature>
<dbReference type="RefSeq" id="WP_112378332.1">
    <property type="nucleotide sequence ID" value="NZ_CP030104.1"/>
</dbReference>